<keyword evidence="7" id="KW-1185">Reference proteome</keyword>
<dbReference type="InterPro" id="IPR002123">
    <property type="entry name" value="Plipid/glycerol_acylTrfase"/>
</dbReference>
<proteinExistence type="inferred from homology"/>
<feature type="domain" description="Phospholipid/glycerol acyltransferase" evidence="5">
    <location>
        <begin position="121"/>
        <end position="243"/>
    </location>
</feature>
<evidence type="ECO:0000256" key="1">
    <source>
        <dbReference type="ARBA" id="ARBA00008655"/>
    </source>
</evidence>
<accession>A0A8H3PFR4</accession>
<feature type="compositionally biased region" description="Low complexity" evidence="4">
    <location>
        <begin position="501"/>
        <end position="516"/>
    </location>
</feature>
<keyword evidence="2" id="KW-0808">Transferase</keyword>
<evidence type="ECO:0000313" key="7">
    <source>
        <dbReference type="Proteomes" id="UP000664521"/>
    </source>
</evidence>
<dbReference type="InterPro" id="IPR032098">
    <property type="entry name" value="Acyltransf_C"/>
</dbReference>
<feature type="compositionally biased region" description="Low complexity" evidence="4">
    <location>
        <begin position="597"/>
        <end position="620"/>
    </location>
</feature>
<sequence length="789" mass="87495">MADFSADGLAKKIEDLWESFGRVKYGRKDSASRAFTFGSQFTLGTMAINAAQFLGAPLALINEDWHNDWIKFNKQQWGLLITTMTHWWSPTLVRVSGDKSVRGQLSQTADGQLVCNFSERMMLIANHQIYTDWLYLWYIGYANGLHGQIHVVMKESLKKLPFVGWGMSLSKFIFLKRNWEQDKAGLANHLQSLSKADEPMWLMFFPEGTNLAPSTREKSKNWADKNGIKDFQHVLLPRSTGLHFCLLKLRETVDYVYDCTIAYEGVPRGEYAQDIFTLQSAWVSGKPPKSVNMHWRRFKISAIPLHDIKQFDIWLRARWAEKDTLMEHYMRTGRFPADTGFDNQGEGGQIREGAGHIETQVKPNKWYEILQVFAPIASIAIVLYYFYNKTLPSQMFDKAADWAGMSEDEIKNLLRVGPAPKLGKPKTVSSKALENTLRPPNLQEMTSPTIRPPSTRRQSQATSAKLSTTYTKPASTYAGSVKEPSQKERPSLPASSPSIRTTSTSVKASTSKAPSTPNVAPQKVEQKPSNLAIKSEKQPIREASKVKIPSEKAQIVKTPAKASIGTNASVKDTSAKDISTTLPKKKATAPIAQKNATPTNKSPPSQPTKKSTTPTSANNSVPMKDASITKPQSKIVPPTNTKKDVPATHTQPKAAAQPAQAKPKILPKTPAIPKPPTISKTPAQKTNAQGGPTTAAKTKVPVAKDVPTPTPKAPIKQEAAKTKSTVPISQPRRPSVPAKMGAWSETTAVDDPWSERPSGKRLIKSQPTRKDRIKMEKKQQRQHLDHLAT</sequence>
<dbReference type="GO" id="GO:0036149">
    <property type="term" value="P:phosphatidylinositol acyl-chain remodeling"/>
    <property type="evidence" value="ECO:0007669"/>
    <property type="project" value="TreeGrafter"/>
</dbReference>
<feature type="compositionally biased region" description="Low complexity" evidence="4">
    <location>
        <begin position="651"/>
        <end position="669"/>
    </location>
</feature>
<dbReference type="CDD" id="cd07990">
    <property type="entry name" value="LPLAT_LCLAT1-like"/>
    <property type="match status" value="1"/>
</dbReference>
<evidence type="ECO:0000256" key="2">
    <source>
        <dbReference type="ARBA" id="ARBA00022679"/>
    </source>
</evidence>
<dbReference type="GO" id="GO:0005783">
    <property type="term" value="C:endoplasmic reticulum"/>
    <property type="evidence" value="ECO:0007669"/>
    <property type="project" value="TreeGrafter"/>
</dbReference>
<organism evidence="6 7">
    <name type="scientific">Heterodermia speciosa</name>
    <dbReference type="NCBI Taxonomy" id="116794"/>
    <lineage>
        <taxon>Eukaryota</taxon>
        <taxon>Fungi</taxon>
        <taxon>Dikarya</taxon>
        <taxon>Ascomycota</taxon>
        <taxon>Pezizomycotina</taxon>
        <taxon>Lecanoromycetes</taxon>
        <taxon>OSLEUM clade</taxon>
        <taxon>Lecanoromycetidae</taxon>
        <taxon>Caliciales</taxon>
        <taxon>Physciaceae</taxon>
        <taxon>Heterodermia</taxon>
    </lineage>
</organism>
<dbReference type="Pfam" id="PF16076">
    <property type="entry name" value="Acyltransf_C"/>
    <property type="match status" value="1"/>
</dbReference>
<dbReference type="SMART" id="SM00563">
    <property type="entry name" value="PlsC"/>
    <property type="match status" value="1"/>
</dbReference>
<name>A0A8H3PFR4_9LECA</name>
<feature type="compositionally biased region" description="Polar residues" evidence="4">
    <location>
        <begin position="455"/>
        <end position="478"/>
    </location>
</feature>
<feature type="compositionally biased region" description="Basic and acidic residues" evidence="4">
    <location>
        <begin position="768"/>
        <end position="789"/>
    </location>
</feature>
<reference evidence="6" key="1">
    <citation type="submission" date="2021-03" db="EMBL/GenBank/DDBJ databases">
        <authorList>
            <person name="Tagirdzhanova G."/>
        </authorList>
    </citation>
    <scope>NUCLEOTIDE SEQUENCE</scope>
</reference>
<gene>
    <name evidence="6" type="ORF">HETSPECPRED_002369</name>
</gene>
<evidence type="ECO:0000313" key="6">
    <source>
        <dbReference type="EMBL" id="CAF9940306.1"/>
    </source>
</evidence>
<feature type="region of interest" description="Disordered" evidence="4">
    <location>
        <begin position="417"/>
        <end position="789"/>
    </location>
</feature>
<dbReference type="PANTHER" id="PTHR10983">
    <property type="entry name" value="1-ACYLGLYCEROL-3-PHOSPHATE ACYLTRANSFERASE-RELATED"/>
    <property type="match status" value="1"/>
</dbReference>
<dbReference type="OrthoDB" id="189226at2759"/>
<feature type="compositionally biased region" description="Polar residues" evidence="4">
    <location>
        <begin position="564"/>
        <end position="582"/>
    </location>
</feature>
<comment type="similarity">
    <text evidence="1">Belongs to the 1-acyl-sn-glycerol-3-phosphate acyltransferase family.</text>
</comment>
<dbReference type="Proteomes" id="UP000664521">
    <property type="component" value="Unassembled WGS sequence"/>
</dbReference>
<dbReference type="GO" id="GO:0016746">
    <property type="term" value="F:acyltransferase activity"/>
    <property type="evidence" value="ECO:0007669"/>
    <property type="project" value="UniProtKB-KW"/>
</dbReference>
<keyword evidence="3" id="KW-0012">Acyltransferase</keyword>
<dbReference type="Pfam" id="PF01553">
    <property type="entry name" value="Acyltransferase"/>
    <property type="match status" value="1"/>
</dbReference>
<protein>
    <recommendedName>
        <fullName evidence="5">Phospholipid/glycerol acyltransferase domain-containing protein</fullName>
    </recommendedName>
</protein>
<feature type="compositionally biased region" description="Polar residues" evidence="4">
    <location>
        <begin position="684"/>
        <end position="696"/>
    </location>
</feature>
<feature type="compositionally biased region" description="Basic and acidic residues" evidence="4">
    <location>
        <begin position="534"/>
        <end position="550"/>
    </location>
</feature>
<comment type="caution">
    <text evidence="6">The sequence shown here is derived from an EMBL/GenBank/DDBJ whole genome shotgun (WGS) entry which is preliminary data.</text>
</comment>
<evidence type="ECO:0000256" key="3">
    <source>
        <dbReference type="ARBA" id="ARBA00023315"/>
    </source>
</evidence>
<evidence type="ECO:0000256" key="4">
    <source>
        <dbReference type="SAM" id="MobiDB-lite"/>
    </source>
</evidence>
<dbReference type="PANTHER" id="PTHR10983:SF16">
    <property type="entry name" value="LYSOCARDIOLIPIN ACYLTRANSFERASE 1"/>
    <property type="match status" value="1"/>
</dbReference>
<evidence type="ECO:0000259" key="5">
    <source>
        <dbReference type="SMART" id="SM00563"/>
    </source>
</evidence>
<dbReference type="SUPFAM" id="SSF69593">
    <property type="entry name" value="Glycerol-3-phosphate (1)-acyltransferase"/>
    <property type="match status" value="1"/>
</dbReference>
<dbReference type="AlphaFoldDB" id="A0A8H3PFR4"/>
<dbReference type="EMBL" id="CAJPDS010000150">
    <property type="protein sequence ID" value="CAF9940306.1"/>
    <property type="molecule type" value="Genomic_DNA"/>
</dbReference>